<sequence>MRLINVATLQLEDFVSSHETPPYAILSHTWEGREEVSYLEWLAAGTDPSARDCISSKRGYAKILGAVKQAQAHDCAYLWVDTNCIDKSSSAELSEAINSMFTWYKRSKVCLVHLADVAALPVPQGSESAPGPDPGSGSVDAGPDLERSRWFRRGWTLQELLAPRRMIFYSADWQQVGTGSTLETRLSAITGISAHYLRKDNPLWTAGVAEKLSWLAGRTTTRQEDMAYCMLGIFRINMPLLYGEGPRAFVRLQEEIIRRTNDHTIFAW</sequence>
<name>A0A9P8XV16_9PEZI</name>
<gene>
    <name evidence="4" type="ORF">B0I36DRAFT_212124</name>
</gene>
<evidence type="ECO:0000256" key="1">
    <source>
        <dbReference type="SAM" id="MobiDB-lite"/>
    </source>
</evidence>
<dbReference type="OrthoDB" id="20872at2759"/>
<dbReference type="InterPro" id="IPR010730">
    <property type="entry name" value="HET"/>
</dbReference>
<evidence type="ECO:0000259" key="2">
    <source>
        <dbReference type="Pfam" id="PF06985"/>
    </source>
</evidence>
<reference evidence="4" key="1">
    <citation type="journal article" date="2021" name="Nat. Commun.">
        <title>Genetic determinants of endophytism in the Arabidopsis root mycobiome.</title>
        <authorList>
            <person name="Mesny F."/>
            <person name="Miyauchi S."/>
            <person name="Thiergart T."/>
            <person name="Pickel B."/>
            <person name="Atanasova L."/>
            <person name="Karlsson M."/>
            <person name="Huettel B."/>
            <person name="Barry K.W."/>
            <person name="Haridas S."/>
            <person name="Chen C."/>
            <person name="Bauer D."/>
            <person name="Andreopoulos W."/>
            <person name="Pangilinan J."/>
            <person name="LaButti K."/>
            <person name="Riley R."/>
            <person name="Lipzen A."/>
            <person name="Clum A."/>
            <person name="Drula E."/>
            <person name="Henrissat B."/>
            <person name="Kohler A."/>
            <person name="Grigoriev I.V."/>
            <person name="Martin F.M."/>
            <person name="Hacquard S."/>
        </authorList>
    </citation>
    <scope>NUCLEOTIDE SEQUENCE</scope>
    <source>
        <strain evidence="4">MPI-CAGE-CH-0230</strain>
    </source>
</reference>
<accession>A0A9P8XV16</accession>
<dbReference type="PANTHER" id="PTHR10622">
    <property type="entry name" value="HET DOMAIN-CONTAINING PROTEIN"/>
    <property type="match status" value="1"/>
</dbReference>
<evidence type="ECO:0000313" key="4">
    <source>
        <dbReference type="EMBL" id="KAH7014322.1"/>
    </source>
</evidence>
<feature type="region of interest" description="Disordered" evidence="1">
    <location>
        <begin position="123"/>
        <end position="144"/>
    </location>
</feature>
<organism evidence="4 5">
    <name type="scientific">Microdochium trichocladiopsis</name>
    <dbReference type="NCBI Taxonomy" id="1682393"/>
    <lineage>
        <taxon>Eukaryota</taxon>
        <taxon>Fungi</taxon>
        <taxon>Dikarya</taxon>
        <taxon>Ascomycota</taxon>
        <taxon>Pezizomycotina</taxon>
        <taxon>Sordariomycetes</taxon>
        <taxon>Xylariomycetidae</taxon>
        <taxon>Xylariales</taxon>
        <taxon>Microdochiaceae</taxon>
        <taxon>Microdochium</taxon>
    </lineage>
</organism>
<dbReference type="InterPro" id="IPR058525">
    <property type="entry name" value="DUF8212"/>
</dbReference>
<feature type="domain" description="DUF8212" evidence="3">
    <location>
        <begin position="247"/>
        <end position="268"/>
    </location>
</feature>
<dbReference type="RefSeq" id="XP_046005289.1">
    <property type="nucleotide sequence ID" value="XM_046148929.1"/>
</dbReference>
<feature type="domain" description="Heterokaryon incompatibility" evidence="2">
    <location>
        <begin position="23"/>
        <end position="159"/>
    </location>
</feature>
<feature type="non-terminal residue" evidence="4">
    <location>
        <position position="268"/>
    </location>
</feature>
<comment type="caution">
    <text evidence="4">The sequence shown here is derived from an EMBL/GenBank/DDBJ whole genome shotgun (WGS) entry which is preliminary data.</text>
</comment>
<dbReference type="Pfam" id="PF06985">
    <property type="entry name" value="HET"/>
    <property type="match status" value="1"/>
</dbReference>
<dbReference type="EMBL" id="JAGTJQ010000013">
    <property type="protein sequence ID" value="KAH7014322.1"/>
    <property type="molecule type" value="Genomic_DNA"/>
</dbReference>
<dbReference type="Pfam" id="PF26640">
    <property type="entry name" value="DUF8212"/>
    <property type="match status" value="1"/>
</dbReference>
<dbReference type="GeneID" id="70178475"/>
<protein>
    <submittedName>
        <fullName evidence="4">Heterokaryon incompatibility protein-domain-containing protein</fullName>
    </submittedName>
</protein>
<evidence type="ECO:0000313" key="5">
    <source>
        <dbReference type="Proteomes" id="UP000756346"/>
    </source>
</evidence>
<dbReference type="Proteomes" id="UP000756346">
    <property type="component" value="Unassembled WGS sequence"/>
</dbReference>
<keyword evidence="5" id="KW-1185">Reference proteome</keyword>
<proteinExistence type="predicted"/>
<dbReference type="AlphaFoldDB" id="A0A9P8XV16"/>
<dbReference type="PANTHER" id="PTHR10622:SF10">
    <property type="entry name" value="HET DOMAIN-CONTAINING PROTEIN"/>
    <property type="match status" value="1"/>
</dbReference>
<evidence type="ECO:0000259" key="3">
    <source>
        <dbReference type="Pfam" id="PF26640"/>
    </source>
</evidence>